<dbReference type="InterPro" id="IPR045223">
    <property type="entry name" value="RACK1-like"/>
</dbReference>
<dbReference type="InterPro" id="IPR020472">
    <property type="entry name" value="WD40_PAC1"/>
</dbReference>
<evidence type="ECO:0000256" key="3">
    <source>
        <dbReference type="ARBA" id="ARBA00022737"/>
    </source>
</evidence>
<comment type="similarity">
    <text evidence="1">Belongs to the WD repeat G protein beta family. Ribosomal protein RACK1 subfamily.</text>
</comment>
<dbReference type="Ensembl" id="ENSAZOT00000007917.1">
    <property type="protein sequence ID" value="ENSAZOP00000007418.1"/>
    <property type="gene ID" value="ENSAZOG00000004741.1"/>
</dbReference>
<evidence type="ECO:0000256" key="1">
    <source>
        <dbReference type="ARBA" id="ARBA00007253"/>
    </source>
</evidence>
<dbReference type="Gene3D" id="2.130.10.10">
    <property type="entry name" value="YVTN repeat-like/Quinoprotein amine dehydrogenase"/>
    <property type="match status" value="1"/>
</dbReference>
<evidence type="ECO:0000256" key="6">
    <source>
        <dbReference type="ARBA" id="ARBA00035297"/>
    </source>
</evidence>
<dbReference type="AlphaFoldDB" id="A0A8B9UCN3"/>
<keyword evidence="4" id="KW-0689">Ribosomal protein</keyword>
<dbReference type="SMART" id="SM00320">
    <property type="entry name" value="WD40"/>
    <property type="match status" value="6"/>
</dbReference>
<reference evidence="8" key="2">
    <citation type="submission" date="2025-09" db="UniProtKB">
        <authorList>
            <consortium name="Ensembl"/>
        </authorList>
    </citation>
    <scope>IDENTIFICATION</scope>
</reference>
<feature type="repeat" description="WD" evidence="7">
    <location>
        <begin position="144"/>
        <end position="187"/>
    </location>
</feature>
<dbReference type="CDD" id="cd00200">
    <property type="entry name" value="WD40"/>
    <property type="match status" value="1"/>
</dbReference>
<dbReference type="InterPro" id="IPR019775">
    <property type="entry name" value="WD40_repeat_CS"/>
</dbReference>
<dbReference type="InterPro" id="IPR015943">
    <property type="entry name" value="WD40/YVTN_repeat-like_dom_sf"/>
</dbReference>
<dbReference type="InterPro" id="IPR001680">
    <property type="entry name" value="WD40_rpt"/>
</dbReference>
<dbReference type="PROSITE" id="PS50294">
    <property type="entry name" value="WD_REPEATS_REGION"/>
    <property type="match status" value="5"/>
</dbReference>
<name>A0A8B9UCN3_9AVES</name>
<dbReference type="PROSITE" id="PS00678">
    <property type="entry name" value="WD_REPEATS_1"/>
    <property type="match status" value="3"/>
</dbReference>
<reference evidence="8" key="1">
    <citation type="submission" date="2025-08" db="UniProtKB">
        <authorList>
            <consortium name="Ensembl"/>
        </authorList>
    </citation>
    <scope>IDENTIFICATION</scope>
</reference>
<feature type="repeat" description="WD" evidence="7">
    <location>
        <begin position="11"/>
        <end position="53"/>
    </location>
</feature>
<feature type="repeat" description="WD" evidence="7">
    <location>
        <begin position="101"/>
        <end position="133"/>
    </location>
</feature>
<protein>
    <recommendedName>
        <fullName evidence="6">Small ribosomal subunit protein RACK1</fullName>
    </recommendedName>
</protein>
<organism evidence="8 9">
    <name type="scientific">Anas zonorhyncha</name>
    <name type="common">Eastern spot-billed duck</name>
    <dbReference type="NCBI Taxonomy" id="75864"/>
    <lineage>
        <taxon>Eukaryota</taxon>
        <taxon>Metazoa</taxon>
        <taxon>Chordata</taxon>
        <taxon>Craniata</taxon>
        <taxon>Vertebrata</taxon>
        <taxon>Euteleostomi</taxon>
        <taxon>Archelosauria</taxon>
        <taxon>Archosauria</taxon>
        <taxon>Dinosauria</taxon>
        <taxon>Saurischia</taxon>
        <taxon>Theropoda</taxon>
        <taxon>Coelurosauria</taxon>
        <taxon>Aves</taxon>
        <taxon>Neognathae</taxon>
        <taxon>Galloanserae</taxon>
        <taxon>Anseriformes</taxon>
        <taxon>Anatidae</taxon>
        <taxon>Anatinae</taxon>
        <taxon>Anas</taxon>
    </lineage>
</organism>
<dbReference type="GO" id="GO:1990904">
    <property type="term" value="C:ribonucleoprotein complex"/>
    <property type="evidence" value="ECO:0007669"/>
    <property type="project" value="UniProtKB-KW"/>
</dbReference>
<evidence type="ECO:0000256" key="4">
    <source>
        <dbReference type="ARBA" id="ARBA00022980"/>
    </source>
</evidence>
<dbReference type="PRINTS" id="PR00320">
    <property type="entry name" value="GPROTEINBRPT"/>
</dbReference>
<sequence>MTEQMTLRGTLKGHNGWVTQIATTPQFPDMILSASRDKTIIMWKLTRDETNYGIPQRALRGHSHFVSDVVISSDGQFALSGSWDGTLRLWDLTTGTTTRRFVGHTKDVLSVAFSSDNRQIVSGSRDKTIKLWNTLGVCKYTVQDESHSEWVSCVRFSPNSSNPIIVSCGWDKLVKVWNLANCKLKTNHIGHTGYLNTVTVSPDGSLCASGGKDGQAMLWDLNEGKHLYTLDGGDIINALCFSPNRYWLCAATGPSIKIWDLEGKIIVDELKQEVISTSSKAEPPQCTSLAWSADGPCLLATQTTWSACGKSPSGPDEDELMRSPRFCVQNSIKERSIELLATSCPLSWARRPPRSCVHTFRVRDTFFYSPKRARRDSNTSLSPLCS</sequence>
<keyword evidence="9" id="KW-1185">Reference proteome</keyword>
<accession>A0A8B9UCN3</accession>
<dbReference type="GO" id="GO:0045182">
    <property type="term" value="F:translation regulator activity"/>
    <property type="evidence" value="ECO:0007669"/>
    <property type="project" value="InterPro"/>
</dbReference>
<dbReference type="GO" id="GO:0005840">
    <property type="term" value="C:ribosome"/>
    <property type="evidence" value="ECO:0007669"/>
    <property type="project" value="UniProtKB-KW"/>
</dbReference>
<dbReference type="InterPro" id="IPR036322">
    <property type="entry name" value="WD40_repeat_dom_sf"/>
</dbReference>
<evidence type="ECO:0000256" key="7">
    <source>
        <dbReference type="PROSITE-ProRule" id="PRU00221"/>
    </source>
</evidence>
<evidence type="ECO:0000313" key="9">
    <source>
        <dbReference type="Proteomes" id="UP000694549"/>
    </source>
</evidence>
<dbReference type="FunFam" id="2.130.10.10:FF:001252">
    <property type="entry name" value="Receptor of activated protein C kinase 1"/>
    <property type="match status" value="1"/>
</dbReference>
<evidence type="ECO:0000256" key="5">
    <source>
        <dbReference type="ARBA" id="ARBA00023274"/>
    </source>
</evidence>
<feature type="repeat" description="WD" evidence="7">
    <location>
        <begin position="188"/>
        <end position="229"/>
    </location>
</feature>
<evidence type="ECO:0000256" key="2">
    <source>
        <dbReference type="ARBA" id="ARBA00022574"/>
    </source>
</evidence>
<dbReference type="PANTHER" id="PTHR19868">
    <property type="entry name" value="RECEPTOR FOR ACTIVATED PROTEIN KINASE C RACK1"/>
    <property type="match status" value="1"/>
</dbReference>
<dbReference type="SUPFAM" id="SSF50978">
    <property type="entry name" value="WD40 repeat-like"/>
    <property type="match status" value="1"/>
</dbReference>
<dbReference type="GO" id="GO:0043022">
    <property type="term" value="F:ribosome binding"/>
    <property type="evidence" value="ECO:0007669"/>
    <property type="project" value="InterPro"/>
</dbReference>
<dbReference type="Pfam" id="PF00400">
    <property type="entry name" value="WD40"/>
    <property type="match status" value="6"/>
</dbReference>
<keyword evidence="3" id="KW-0677">Repeat</keyword>
<feature type="repeat" description="WD" evidence="7">
    <location>
        <begin position="59"/>
        <end position="100"/>
    </location>
</feature>
<keyword evidence="2 7" id="KW-0853">WD repeat</keyword>
<dbReference type="PROSITE" id="PS50082">
    <property type="entry name" value="WD_REPEATS_2"/>
    <property type="match status" value="5"/>
</dbReference>
<dbReference type="Proteomes" id="UP000694549">
    <property type="component" value="Unplaced"/>
</dbReference>
<keyword evidence="5" id="KW-0687">Ribonucleoprotein</keyword>
<evidence type="ECO:0000313" key="8">
    <source>
        <dbReference type="Ensembl" id="ENSAZOP00000007418.1"/>
    </source>
</evidence>
<proteinExistence type="inferred from homology"/>